<evidence type="ECO:0000256" key="9">
    <source>
        <dbReference type="ARBA" id="ARBA00023237"/>
    </source>
</evidence>
<dbReference type="InterPro" id="IPR008969">
    <property type="entry name" value="CarboxyPept-like_regulatory"/>
</dbReference>
<sequence length="842" mass="96192">MRFIIIFFLAISLNLAAQTGTLKGRVTDGRNPIPSVNVFVPELGIGDATNNQGFYTLKNLPTRKLEVRFSAVGYETEEIEIEITSNRTTELNVILKETIIEVQTVTVTGLKVQEQKDTRTSLIDLNPKSAKILAGGVEDVFRTLQTLPGVLAPNDFSSQLIVRGSGPDQNLIVMDDIEVFNPYRLYGVISMFNPDAVSDVNLISGGFPAKYGDRLSAVLDVTNREGDITKTFKGNVNVSIVDANIVLEGRNPFNIKGSWLVNSRRTYYDLIIEPFVKNAGLVDDHTSFPNFYDFQAKLVFGPFNGSKILLNGILSRDGVNVISGKDRNTPDSVGVFNITRNDVLGAAWHFAPSKKLLNKVVLSWYKNNGDTDFDSQILDPSLNRTTFEDAIPDTLKPYLLGFKFSGTFDYRKISFDDKFTYLWGDNVFEAGIGFDKMETTIDFIFDLDPQLEAIFRANPQFRAALSDIKDVKLYNRYRAFVQNNFKVTDRFFFNPSLRYDYYDLLDKQYLAPRFSLSYAIDEITTLRAVWGLYYQSPGYEKLRDQNVLFDLDERFTRTLEAEKAIHYVAGIERWLTNEWSLRFESYYKKFDNLIVQKIVPGTRFITEAIPGKDPKLPSSWTRPVPVIGDSVTQIPINNSNGEAYGFEFFLAKRNIERGSKLSGWISYSLAYADRYELGETFPFRFDQRHTVNIVLNYEFNSWFNVGMRWQYGSGFPISIPSGIKPRIIYADSNGDGELDSPVIATRKPFGNPNAEGEVIYDIDFANQKLNSRKPPYHRLDVRLNFLANFWDLDWNFYLDVVNVYNRKNVVGYDWFITEDLKLDKRQNNMFPILPTLGFAVRF</sequence>
<evidence type="ECO:0000259" key="12">
    <source>
        <dbReference type="Pfam" id="PF00593"/>
    </source>
</evidence>
<dbReference type="EMBL" id="DSUJ01000008">
    <property type="protein sequence ID" value="HFI90794.1"/>
    <property type="molecule type" value="Genomic_DNA"/>
</dbReference>
<evidence type="ECO:0000256" key="10">
    <source>
        <dbReference type="RuleBase" id="RU003357"/>
    </source>
</evidence>
<dbReference type="SUPFAM" id="SSF49464">
    <property type="entry name" value="Carboxypeptidase regulatory domain-like"/>
    <property type="match status" value="1"/>
</dbReference>
<accession>A0A7V2ZIW1</accession>
<name>A0A7V2ZIW1_9BACT</name>
<dbReference type="AlphaFoldDB" id="A0A7V2ZIW1"/>
<dbReference type="PANTHER" id="PTHR30069:SF29">
    <property type="entry name" value="HEMOGLOBIN AND HEMOGLOBIN-HAPTOGLOBIN-BINDING PROTEIN 1-RELATED"/>
    <property type="match status" value="1"/>
</dbReference>
<dbReference type="GO" id="GO:0044718">
    <property type="term" value="P:siderophore transmembrane transport"/>
    <property type="evidence" value="ECO:0007669"/>
    <property type="project" value="TreeGrafter"/>
</dbReference>
<dbReference type="InterPro" id="IPR036942">
    <property type="entry name" value="Beta-barrel_TonB_sf"/>
</dbReference>
<dbReference type="Gene3D" id="2.170.130.10">
    <property type="entry name" value="TonB-dependent receptor, plug domain"/>
    <property type="match status" value="1"/>
</dbReference>
<keyword evidence="6 10" id="KW-0798">TonB box</keyword>
<dbReference type="Pfam" id="PF13715">
    <property type="entry name" value="CarbopepD_reg_2"/>
    <property type="match status" value="1"/>
</dbReference>
<keyword evidence="3" id="KW-1134">Transmembrane beta strand</keyword>
<protein>
    <submittedName>
        <fullName evidence="14">TonB-dependent receptor</fullName>
    </submittedName>
</protein>
<evidence type="ECO:0000256" key="4">
    <source>
        <dbReference type="ARBA" id="ARBA00022692"/>
    </source>
</evidence>
<proteinExistence type="inferred from homology"/>
<feature type="signal peptide" evidence="11">
    <location>
        <begin position="1"/>
        <end position="17"/>
    </location>
</feature>
<reference evidence="14" key="1">
    <citation type="journal article" date="2020" name="mSystems">
        <title>Genome- and Community-Level Interaction Insights into Carbon Utilization and Element Cycling Functions of Hydrothermarchaeota in Hydrothermal Sediment.</title>
        <authorList>
            <person name="Zhou Z."/>
            <person name="Liu Y."/>
            <person name="Xu W."/>
            <person name="Pan J."/>
            <person name="Luo Z.H."/>
            <person name="Li M."/>
        </authorList>
    </citation>
    <scope>NUCLEOTIDE SEQUENCE [LARGE SCALE GENOMIC DNA]</scope>
    <source>
        <strain evidence="14">SpSt-479</strain>
    </source>
</reference>
<organism evidence="14">
    <name type="scientific">Ignavibacterium album</name>
    <dbReference type="NCBI Taxonomy" id="591197"/>
    <lineage>
        <taxon>Bacteria</taxon>
        <taxon>Pseudomonadati</taxon>
        <taxon>Ignavibacteriota</taxon>
        <taxon>Ignavibacteria</taxon>
        <taxon>Ignavibacteriales</taxon>
        <taxon>Ignavibacteriaceae</taxon>
        <taxon>Ignavibacterium</taxon>
    </lineage>
</organism>
<keyword evidence="2" id="KW-0813">Transport</keyword>
<evidence type="ECO:0000256" key="7">
    <source>
        <dbReference type="ARBA" id="ARBA00023136"/>
    </source>
</evidence>
<dbReference type="Pfam" id="PF07715">
    <property type="entry name" value="Plug"/>
    <property type="match status" value="1"/>
</dbReference>
<dbReference type="InterPro" id="IPR000531">
    <property type="entry name" value="Beta-barrel_TonB"/>
</dbReference>
<keyword evidence="4" id="KW-0812">Transmembrane</keyword>
<evidence type="ECO:0000256" key="2">
    <source>
        <dbReference type="ARBA" id="ARBA00022448"/>
    </source>
</evidence>
<dbReference type="Gene3D" id="2.40.170.20">
    <property type="entry name" value="TonB-dependent receptor, beta-barrel domain"/>
    <property type="match status" value="1"/>
</dbReference>
<dbReference type="InterPro" id="IPR012910">
    <property type="entry name" value="Plug_dom"/>
</dbReference>
<dbReference type="PANTHER" id="PTHR30069">
    <property type="entry name" value="TONB-DEPENDENT OUTER MEMBRANE RECEPTOR"/>
    <property type="match status" value="1"/>
</dbReference>
<evidence type="ECO:0000256" key="5">
    <source>
        <dbReference type="ARBA" id="ARBA00022729"/>
    </source>
</evidence>
<keyword evidence="5 11" id="KW-0732">Signal</keyword>
<feature type="chain" id="PRO_5031495363" evidence="11">
    <location>
        <begin position="18"/>
        <end position="842"/>
    </location>
</feature>
<dbReference type="Gene3D" id="2.60.40.1120">
    <property type="entry name" value="Carboxypeptidase-like, regulatory domain"/>
    <property type="match status" value="1"/>
</dbReference>
<evidence type="ECO:0000256" key="11">
    <source>
        <dbReference type="SAM" id="SignalP"/>
    </source>
</evidence>
<dbReference type="SUPFAM" id="SSF56935">
    <property type="entry name" value="Porins"/>
    <property type="match status" value="1"/>
</dbReference>
<dbReference type="InterPro" id="IPR037066">
    <property type="entry name" value="Plug_dom_sf"/>
</dbReference>
<keyword evidence="7 10" id="KW-0472">Membrane</keyword>
<evidence type="ECO:0000256" key="1">
    <source>
        <dbReference type="ARBA" id="ARBA00004571"/>
    </source>
</evidence>
<dbReference type="InterPro" id="IPR039426">
    <property type="entry name" value="TonB-dep_rcpt-like"/>
</dbReference>
<comment type="subcellular location">
    <subcellularLocation>
        <location evidence="1">Cell outer membrane</location>
        <topology evidence="1">Multi-pass membrane protein</topology>
    </subcellularLocation>
</comment>
<dbReference type="GO" id="GO:0015344">
    <property type="term" value="F:siderophore uptake transmembrane transporter activity"/>
    <property type="evidence" value="ECO:0007669"/>
    <property type="project" value="TreeGrafter"/>
</dbReference>
<gene>
    <name evidence="14" type="ORF">ENS31_04580</name>
</gene>
<evidence type="ECO:0000313" key="14">
    <source>
        <dbReference type="EMBL" id="HFI90794.1"/>
    </source>
</evidence>
<evidence type="ECO:0000259" key="13">
    <source>
        <dbReference type="Pfam" id="PF07715"/>
    </source>
</evidence>
<evidence type="ECO:0000256" key="8">
    <source>
        <dbReference type="ARBA" id="ARBA00023170"/>
    </source>
</evidence>
<dbReference type="GO" id="GO:0009279">
    <property type="term" value="C:cell outer membrane"/>
    <property type="evidence" value="ECO:0007669"/>
    <property type="project" value="UniProtKB-SubCell"/>
</dbReference>
<comment type="similarity">
    <text evidence="10">Belongs to the TonB-dependent receptor family.</text>
</comment>
<feature type="domain" description="TonB-dependent receptor-like beta-barrel" evidence="12">
    <location>
        <begin position="308"/>
        <end position="803"/>
    </location>
</feature>
<dbReference type="Pfam" id="PF00593">
    <property type="entry name" value="TonB_dep_Rec_b-barrel"/>
    <property type="match status" value="1"/>
</dbReference>
<evidence type="ECO:0000256" key="3">
    <source>
        <dbReference type="ARBA" id="ARBA00022452"/>
    </source>
</evidence>
<comment type="caution">
    <text evidence="14">The sequence shown here is derived from an EMBL/GenBank/DDBJ whole genome shotgun (WGS) entry which is preliminary data.</text>
</comment>
<feature type="domain" description="TonB-dependent receptor plug" evidence="13">
    <location>
        <begin position="131"/>
        <end position="214"/>
    </location>
</feature>
<keyword evidence="9" id="KW-0998">Cell outer membrane</keyword>
<keyword evidence="8 14" id="KW-0675">Receptor</keyword>
<evidence type="ECO:0000256" key="6">
    <source>
        <dbReference type="ARBA" id="ARBA00023077"/>
    </source>
</evidence>